<sequence length="305" mass="33665">MGTEPREFKSLPRNRKCGNCRHFEPAPLWRKGWCRNSLLYPVHANHLVDSNELDCEKGFRSRIYWEPLPLGDTPTPSRPMLNFQGKMARNTPPLQPLGANFKPQEHGTNQNEESEPPEPYTRLPVYRDESGWRSDLRKRLPFTENWSLEKFELSHLALWGAAIFLVLVVIIIFLGSLFNKPAETNPNASITSAVATQNAQSAILAGGSSSVSQNQVTVTASQVKSLTPQAPTLAPRTGKAAGLGGETLNVRTDPNTTSKVLTQLREGDRVIILEGPLDSGGQTWLKVSANGQVGWVSKKYILADA</sequence>
<dbReference type="SMART" id="SM00287">
    <property type="entry name" value="SH3b"/>
    <property type="match status" value="1"/>
</dbReference>
<reference evidence="5" key="2">
    <citation type="journal article" date="2024" name="Nature">
        <title>Anoxygenic phototroph of the Chloroflexota uses a type I reaction centre.</title>
        <authorList>
            <person name="Tsuji J.M."/>
            <person name="Shaw N.A."/>
            <person name="Nagashima S."/>
            <person name="Venkiteswaran J.J."/>
            <person name="Schiff S.L."/>
            <person name="Watanabe T."/>
            <person name="Fukui M."/>
            <person name="Hanada S."/>
            <person name="Tank M."/>
            <person name="Neufeld J.D."/>
        </authorList>
    </citation>
    <scope>NUCLEOTIDE SEQUENCE</scope>
    <source>
        <strain evidence="5">L227-S17</strain>
    </source>
</reference>
<keyword evidence="2" id="KW-0472">Membrane</keyword>
<evidence type="ECO:0000259" key="3">
    <source>
        <dbReference type="PROSITE" id="PS51781"/>
    </source>
</evidence>
<evidence type="ECO:0000313" key="5">
    <source>
        <dbReference type="EMBL" id="WJW66622.1"/>
    </source>
</evidence>
<dbReference type="InterPro" id="IPR003646">
    <property type="entry name" value="SH3-like_bac-type"/>
</dbReference>
<evidence type="ECO:0000313" key="6">
    <source>
        <dbReference type="Proteomes" id="UP000521676"/>
    </source>
</evidence>
<dbReference type="Pfam" id="PF08239">
    <property type="entry name" value="SH3_3"/>
    <property type="match status" value="1"/>
</dbReference>
<dbReference type="Proteomes" id="UP000521676">
    <property type="component" value="Unassembled WGS sequence"/>
</dbReference>
<name>A0A8T7LV56_9CHLR</name>
<keyword evidence="2" id="KW-0812">Transmembrane</keyword>
<evidence type="ECO:0000256" key="2">
    <source>
        <dbReference type="SAM" id="Phobius"/>
    </source>
</evidence>
<protein>
    <submittedName>
        <fullName evidence="4">SH3 domain-containing protein</fullName>
    </submittedName>
</protein>
<feature type="transmembrane region" description="Helical" evidence="2">
    <location>
        <begin position="156"/>
        <end position="178"/>
    </location>
</feature>
<evidence type="ECO:0000313" key="7">
    <source>
        <dbReference type="Proteomes" id="UP001431572"/>
    </source>
</evidence>
<feature type="region of interest" description="Disordered" evidence="1">
    <location>
        <begin position="92"/>
        <end position="124"/>
    </location>
</feature>
<keyword evidence="7" id="KW-1185">Reference proteome</keyword>
<dbReference type="Gene3D" id="2.30.30.40">
    <property type="entry name" value="SH3 Domains"/>
    <property type="match status" value="1"/>
</dbReference>
<keyword evidence="2" id="KW-1133">Transmembrane helix</keyword>
<dbReference type="EMBL" id="CP128399">
    <property type="protein sequence ID" value="WJW66622.1"/>
    <property type="molecule type" value="Genomic_DNA"/>
</dbReference>
<evidence type="ECO:0000256" key="1">
    <source>
        <dbReference type="SAM" id="MobiDB-lite"/>
    </source>
</evidence>
<evidence type="ECO:0000313" key="4">
    <source>
        <dbReference type="EMBL" id="NWJ44737.1"/>
    </source>
</evidence>
<reference evidence="4 6" key="1">
    <citation type="submission" date="2020-06" db="EMBL/GenBank/DDBJ databases">
        <title>Anoxygenic phototrophic Chloroflexota member uses a Type I reaction center.</title>
        <authorList>
            <person name="Tsuji J.M."/>
            <person name="Shaw N.A."/>
            <person name="Nagashima S."/>
            <person name="Venkiteswaran J."/>
            <person name="Schiff S.L."/>
            <person name="Hanada S."/>
            <person name="Tank M."/>
            <person name="Neufeld J.D."/>
        </authorList>
    </citation>
    <scope>NUCLEOTIDE SEQUENCE [LARGE SCALE GENOMIC DNA]</scope>
    <source>
        <strain evidence="4">L227-S17</strain>
    </source>
</reference>
<accession>A0A8T7LV56</accession>
<organism evidence="4 6">
    <name type="scientific">Candidatus Chlorohelix allophototropha</name>
    <dbReference type="NCBI Taxonomy" id="3003348"/>
    <lineage>
        <taxon>Bacteria</taxon>
        <taxon>Bacillati</taxon>
        <taxon>Chloroflexota</taxon>
        <taxon>Chloroflexia</taxon>
        <taxon>Candidatus Chloroheliales</taxon>
        <taxon>Candidatus Chloroheliaceae</taxon>
        <taxon>Candidatus Chlorohelix</taxon>
    </lineage>
</organism>
<dbReference type="PROSITE" id="PS51781">
    <property type="entry name" value="SH3B"/>
    <property type="match status" value="1"/>
</dbReference>
<feature type="domain" description="SH3b" evidence="3">
    <location>
        <begin position="238"/>
        <end position="305"/>
    </location>
</feature>
<proteinExistence type="predicted"/>
<dbReference type="RefSeq" id="WP_341468515.1">
    <property type="nucleotide sequence ID" value="NZ_CP128399.1"/>
</dbReference>
<dbReference type="AlphaFoldDB" id="A0A8T7LV56"/>
<dbReference type="EMBL" id="JACATZ010000001">
    <property type="protein sequence ID" value="NWJ44737.1"/>
    <property type="molecule type" value="Genomic_DNA"/>
</dbReference>
<gene>
    <name evidence="4" type="ORF">HXX08_02555</name>
    <name evidence="5" type="ORF">OZ401_002431</name>
</gene>
<dbReference type="Proteomes" id="UP001431572">
    <property type="component" value="Chromosome 1"/>
</dbReference>